<dbReference type="EMBL" id="BGZK01000444">
    <property type="protein sequence ID" value="GBP43912.1"/>
    <property type="molecule type" value="Genomic_DNA"/>
</dbReference>
<protein>
    <submittedName>
        <fullName evidence="1">Uncharacterized protein</fullName>
    </submittedName>
</protein>
<evidence type="ECO:0000313" key="2">
    <source>
        <dbReference type="Proteomes" id="UP000299102"/>
    </source>
</evidence>
<evidence type="ECO:0000313" key="1">
    <source>
        <dbReference type="EMBL" id="GBP43912.1"/>
    </source>
</evidence>
<name>A0A4C1W037_EUMVA</name>
<accession>A0A4C1W037</accession>
<sequence length="78" mass="9053">MKARVSVTLNNGGTLVSVSELDECSVVFISFQMEHFSGKRFSTERRRKTREVDHTSKASKYYTWAWGCKQRWARSLSC</sequence>
<organism evidence="1 2">
    <name type="scientific">Eumeta variegata</name>
    <name type="common">Bagworm moth</name>
    <name type="synonym">Eumeta japonica</name>
    <dbReference type="NCBI Taxonomy" id="151549"/>
    <lineage>
        <taxon>Eukaryota</taxon>
        <taxon>Metazoa</taxon>
        <taxon>Ecdysozoa</taxon>
        <taxon>Arthropoda</taxon>
        <taxon>Hexapoda</taxon>
        <taxon>Insecta</taxon>
        <taxon>Pterygota</taxon>
        <taxon>Neoptera</taxon>
        <taxon>Endopterygota</taxon>
        <taxon>Lepidoptera</taxon>
        <taxon>Glossata</taxon>
        <taxon>Ditrysia</taxon>
        <taxon>Tineoidea</taxon>
        <taxon>Psychidae</taxon>
        <taxon>Oiketicinae</taxon>
        <taxon>Eumeta</taxon>
    </lineage>
</organism>
<comment type="caution">
    <text evidence="1">The sequence shown here is derived from an EMBL/GenBank/DDBJ whole genome shotgun (WGS) entry which is preliminary data.</text>
</comment>
<reference evidence="1 2" key="1">
    <citation type="journal article" date="2019" name="Commun. Biol.">
        <title>The bagworm genome reveals a unique fibroin gene that provides high tensile strength.</title>
        <authorList>
            <person name="Kono N."/>
            <person name="Nakamura H."/>
            <person name="Ohtoshi R."/>
            <person name="Tomita M."/>
            <person name="Numata K."/>
            <person name="Arakawa K."/>
        </authorList>
    </citation>
    <scope>NUCLEOTIDE SEQUENCE [LARGE SCALE GENOMIC DNA]</scope>
</reference>
<proteinExistence type="predicted"/>
<keyword evidence="2" id="KW-1185">Reference proteome</keyword>
<dbReference type="AlphaFoldDB" id="A0A4C1W037"/>
<dbReference type="Proteomes" id="UP000299102">
    <property type="component" value="Unassembled WGS sequence"/>
</dbReference>
<gene>
    <name evidence="1" type="ORF">EVAR_41768_1</name>
</gene>